<reference evidence="9" key="1">
    <citation type="submission" date="2020-10" db="EMBL/GenBank/DDBJ databases">
        <authorList>
            <person name="Gilroy R."/>
        </authorList>
    </citation>
    <scope>NUCLEOTIDE SEQUENCE</scope>
    <source>
        <strain evidence="9">CHK147-3167</strain>
    </source>
</reference>
<evidence type="ECO:0000259" key="8">
    <source>
        <dbReference type="Pfam" id="PF09335"/>
    </source>
</evidence>
<dbReference type="EMBL" id="DVFV01000095">
    <property type="protein sequence ID" value="HIQ90988.1"/>
    <property type="molecule type" value="Genomic_DNA"/>
</dbReference>
<evidence type="ECO:0000256" key="3">
    <source>
        <dbReference type="ARBA" id="ARBA00022475"/>
    </source>
</evidence>
<dbReference type="Proteomes" id="UP000886786">
    <property type="component" value="Unassembled WGS sequence"/>
</dbReference>
<feature type="transmembrane region" description="Helical" evidence="7">
    <location>
        <begin position="118"/>
        <end position="141"/>
    </location>
</feature>
<protein>
    <submittedName>
        <fullName evidence="9">VTT domain-containing protein</fullName>
    </submittedName>
</protein>
<dbReference type="Pfam" id="PF09335">
    <property type="entry name" value="VTT_dom"/>
    <property type="match status" value="1"/>
</dbReference>
<dbReference type="InterPro" id="IPR032816">
    <property type="entry name" value="VTT_dom"/>
</dbReference>
<evidence type="ECO:0000256" key="2">
    <source>
        <dbReference type="ARBA" id="ARBA00010792"/>
    </source>
</evidence>
<comment type="subcellular location">
    <subcellularLocation>
        <location evidence="1 7">Cell membrane</location>
        <topology evidence="1 7">Multi-pass membrane protein</topology>
    </subcellularLocation>
</comment>
<keyword evidence="5 7" id="KW-1133">Transmembrane helix</keyword>
<comment type="similarity">
    <text evidence="2 7">Belongs to the DedA family.</text>
</comment>
<evidence type="ECO:0000256" key="5">
    <source>
        <dbReference type="ARBA" id="ARBA00022989"/>
    </source>
</evidence>
<dbReference type="PANTHER" id="PTHR30353:SF0">
    <property type="entry name" value="TRANSMEMBRANE PROTEIN"/>
    <property type="match status" value="1"/>
</dbReference>
<name>A0A9D0ZRP4_9FIRM</name>
<feature type="transmembrane region" description="Helical" evidence="7">
    <location>
        <begin position="184"/>
        <end position="202"/>
    </location>
</feature>
<feature type="domain" description="VTT" evidence="8">
    <location>
        <begin position="45"/>
        <end position="170"/>
    </location>
</feature>
<feature type="transmembrane region" description="Helical" evidence="7">
    <location>
        <begin position="52"/>
        <end position="78"/>
    </location>
</feature>
<feature type="transmembrane region" description="Helical" evidence="7">
    <location>
        <begin position="24"/>
        <end position="45"/>
    </location>
</feature>
<evidence type="ECO:0000256" key="7">
    <source>
        <dbReference type="RuleBase" id="RU367016"/>
    </source>
</evidence>
<sequence length="208" mass="23361">MEIIDFILHINEYIGTFINEYGNFIYVILFLIIFCETGLVFLPFLPGDSLIFAAGAFAAIGELNIFLLWILIVIAAILGDTVNYEIGKHFGKKILNNKKITIIKKENLQKAEDLVAKYGGAAVFIARFMPIIRTIVPFVVGIGQLHYPKFIKFNALGGIIWVTLFIIIGYLFGNIPAVKDHFTLIILAIIFLSLLPIIIAFIKNKLKK</sequence>
<dbReference type="AlphaFoldDB" id="A0A9D0ZRP4"/>
<keyword evidence="3 7" id="KW-1003">Cell membrane</keyword>
<reference evidence="9" key="2">
    <citation type="journal article" date="2021" name="PeerJ">
        <title>Extensive microbial diversity within the chicken gut microbiome revealed by metagenomics and culture.</title>
        <authorList>
            <person name="Gilroy R."/>
            <person name="Ravi A."/>
            <person name="Getino M."/>
            <person name="Pursley I."/>
            <person name="Horton D.L."/>
            <person name="Alikhan N.F."/>
            <person name="Baker D."/>
            <person name="Gharbi K."/>
            <person name="Hall N."/>
            <person name="Watson M."/>
            <person name="Adriaenssens E.M."/>
            <person name="Foster-Nyarko E."/>
            <person name="Jarju S."/>
            <person name="Secka A."/>
            <person name="Antonio M."/>
            <person name="Oren A."/>
            <person name="Chaudhuri R.R."/>
            <person name="La Ragione R."/>
            <person name="Hildebrand F."/>
            <person name="Pallen M.J."/>
        </authorList>
    </citation>
    <scope>NUCLEOTIDE SEQUENCE</scope>
    <source>
        <strain evidence="9">CHK147-3167</strain>
    </source>
</reference>
<dbReference type="GO" id="GO:0005886">
    <property type="term" value="C:plasma membrane"/>
    <property type="evidence" value="ECO:0007669"/>
    <property type="project" value="UniProtKB-SubCell"/>
</dbReference>
<comment type="caution">
    <text evidence="9">The sequence shown here is derived from an EMBL/GenBank/DDBJ whole genome shotgun (WGS) entry which is preliminary data.</text>
</comment>
<organism evidence="9 10">
    <name type="scientific">Candidatus Coprosoma intestinipullorum</name>
    <dbReference type="NCBI Taxonomy" id="2840752"/>
    <lineage>
        <taxon>Bacteria</taxon>
        <taxon>Bacillati</taxon>
        <taxon>Bacillota</taxon>
        <taxon>Bacillota incertae sedis</taxon>
        <taxon>Candidatus Coprosoma</taxon>
    </lineage>
</organism>
<feature type="transmembrane region" description="Helical" evidence="7">
    <location>
        <begin position="153"/>
        <end position="172"/>
    </location>
</feature>
<gene>
    <name evidence="9" type="ORF">IAB27_05140</name>
</gene>
<evidence type="ECO:0000256" key="1">
    <source>
        <dbReference type="ARBA" id="ARBA00004651"/>
    </source>
</evidence>
<evidence type="ECO:0000256" key="6">
    <source>
        <dbReference type="ARBA" id="ARBA00023136"/>
    </source>
</evidence>
<evidence type="ECO:0000313" key="10">
    <source>
        <dbReference type="Proteomes" id="UP000886786"/>
    </source>
</evidence>
<keyword evidence="6 7" id="KW-0472">Membrane</keyword>
<accession>A0A9D0ZRP4</accession>
<dbReference type="InterPro" id="IPR032818">
    <property type="entry name" value="DedA-like"/>
</dbReference>
<keyword evidence="4 7" id="KW-0812">Transmembrane</keyword>
<proteinExistence type="inferred from homology"/>
<dbReference type="PANTHER" id="PTHR30353">
    <property type="entry name" value="INNER MEMBRANE PROTEIN DEDA-RELATED"/>
    <property type="match status" value="1"/>
</dbReference>
<evidence type="ECO:0000313" key="9">
    <source>
        <dbReference type="EMBL" id="HIQ90988.1"/>
    </source>
</evidence>
<evidence type="ECO:0000256" key="4">
    <source>
        <dbReference type="ARBA" id="ARBA00022692"/>
    </source>
</evidence>